<dbReference type="EC" id="2.7.7.65" evidence="2"/>
<evidence type="ECO:0000313" key="7">
    <source>
        <dbReference type="Proteomes" id="UP000186895"/>
    </source>
</evidence>
<dbReference type="AlphaFoldDB" id="A0A1N6NWK2"/>
<gene>
    <name evidence="6" type="ORF">SAMN05421647_101612</name>
</gene>
<dbReference type="SMART" id="SM00267">
    <property type="entry name" value="GGDEF"/>
    <property type="match status" value="1"/>
</dbReference>
<dbReference type="InterPro" id="IPR048516">
    <property type="entry name" value="DGCcoil"/>
</dbReference>
<dbReference type="RefSeq" id="WP_076460706.1">
    <property type="nucleotide sequence ID" value="NZ_FTMN01000001.1"/>
</dbReference>
<feature type="domain" description="GGDEF" evidence="5">
    <location>
        <begin position="383"/>
        <end position="514"/>
    </location>
</feature>
<dbReference type="Pfam" id="PF00990">
    <property type="entry name" value="GGDEF"/>
    <property type="match status" value="1"/>
</dbReference>
<dbReference type="InterPro" id="IPR000160">
    <property type="entry name" value="GGDEF_dom"/>
</dbReference>
<dbReference type="GO" id="GO:0052621">
    <property type="term" value="F:diguanylate cyclase activity"/>
    <property type="evidence" value="ECO:0007669"/>
    <property type="project" value="UniProtKB-EC"/>
</dbReference>
<accession>A0A1N6NWK2</accession>
<proteinExistence type="predicted"/>
<name>A0A1N6NWK2_9GAMM</name>
<feature type="coiled-coil region" evidence="4">
    <location>
        <begin position="5"/>
        <end position="32"/>
    </location>
</feature>
<evidence type="ECO:0000313" key="6">
    <source>
        <dbReference type="EMBL" id="SIP96485.1"/>
    </source>
</evidence>
<evidence type="ECO:0000259" key="5">
    <source>
        <dbReference type="PROSITE" id="PS50887"/>
    </source>
</evidence>
<evidence type="ECO:0000256" key="1">
    <source>
        <dbReference type="ARBA" id="ARBA00001946"/>
    </source>
</evidence>
<keyword evidence="4" id="KW-0175">Coiled coil</keyword>
<sequence>MFGKKDDWQSKYKSLVRESEQYEKNAATAVAQLRSLAMQLDLATHGQSPELDALLNKLKSELDAGRLEPVQGLLRKTEKQVRKLEGPRAQLVESLLKQLKEWSSMLMLQDSESTHSDALTGIRLSLEAQETDLHQLPKIMSTLLGVQKKLIPADVSKNSEDDLSQFSEVISARLATRMLELLQQLNVPPKYAERAHGLIKRLEKAPDAETLEYCLKDMSDLVRSSGGNLEADIQTYLLNLNDQLAYLRSFVDSTDTLEMKQRKRNNLLDQTVRQDVSNIHNTVQNTHDINELKQSVSTQLADIIRAMNQHKASEDEHIKALQEEKNALLSRLSEMEQRADSFRQRAEDAHMESRTDPLTCLPNRLAYDQKFAEEIERFQRYGTAFSLCVGDLDHFKSINDQYGHLAGDKVLRLTAKVLLNNLRGVDFVARFGGEEFVILLPSTTGDNTHQAAEKIRQAVEQSPFNFQGQPVSITISLGAAEIREGDTAETLFNRADEAVYAAKGAGRNCVRFAR</sequence>
<dbReference type="PANTHER" id="PTHR45138:SF9">
    <property type="entry name" value="DIGUANYLATE CYCLASE DGCM-RELATED"/>
    <property type="match status" value="1"/>
</dbReference>
<dbReference type="STRING" id="49186.SAMN05421647_101612"/>
<dbReference type="FunFam" id="3.30.70.270:FF:000001">
    <property type="entry name" value="Diguanylate cyclase domain protein"/>
    <property type="match status" value="1"/>
</dbReference>
<dbReference type="InterPro" id="IPR050469">
    <property type="entry name" value="Diguanylate_Cyclase"/>
</dbReference>
<dbReference type="eggNOG" id="COG3706">
    <property type="taxonomic scope" value="Bacteria"/>
</dbReference>
<dbReference type="InterPro" id="IPR029787">
    <property type="entry name" value="Nucleotide_cyclase"/>
</dbReference>
<dbReference type="Proteomes" id="UP000186895">
    <property type="component" value="Unassembled WGS sequence"/>
</dbReference>
<comment type="catalytic activity">
    <reaction evidence="3">
        <text>2 GTP = 3',3'-c-di-GMP + 2 diphosphate</text>
        <dbReference type="Rhea" id="RHEA:24898"/>
        <dbReference type="ChEBI" id="CHEBI:33019"/>
        <dbReference type="ChEBI" id="CHEBI:37565"/>
        <dbReference type="ChEBI" id="CHEBI:58805"/>
        <dbReference type="EC" id="2.7.7.65"/>
    </reaction>
</comment>
<evidence type="ECO:0000256" key="2">
    <source>
        <dbReference type="ARBA" id="ARBA00012528"/>
    </source>
</evidence>
<organism evidence="6 7">
    <name type="scientific">Marinobacterium stanieri</name>
    <dbReference type="NCBI Taxonomy" id="49186"/>
    <lineage>
        <taxon>Bacteria</taxon>
        <taxon>Pseudomonadati</taxon>
        <taxon>Pseudomonadota</taxon>
        <taxon>Gammaproteobacteria</taxon>
        <taxon>Oceanospirillales</taxon>
        <taxon>Oceanospirillaceae</taxon>
        <taxon>Marinobacterium</taxon>
    </lineage>
</organism>
<dbReference type="Gene3D" id="3.30.70.270">
    <property type="match status" value="1"/>
</dbReference>
<dbReference type="NCBIfam" id="TIGR00254">
    <property type="entry name" value="GGDEF"/>
    <property type="match status" value="1"/>
</dbReference>
<dbReference type="CDD" id="cd01949">
    <property type="entry name" value="GGDEF"/>
    <property type="match status" value="1"/>
</dbReference>
<dbReference type="PROSITE" id="PS50887">
    <property type="entry name" value="GGDEF"/>
    <property type="match status" value="1"/>
</dbReference>
<comment type="cofactor">
    <cofactor evidence="1">
        <name>Mg(2+)</name>
        <dbReference type="ChEBI" id="CHEBI:18420"/>
    </cofactor>
</comment>
<reference evidence="6 7" key="1">
    <citation type="submission" date="2017-01" db="EMBL/GenBank/DDBJ databases">
        <authorList>
            <person name="Mah S.A."/>
            <person name="Swanson W.J."/>
            <person name="Moy G.W."/>
            <person name="Vacquier V.D."/>
        </authorList>
    </citation>
    <scope>NUCLEOTIDE SEQUENCE [LARGE SCALE GENOMIC DNA]</scope>
    <source>
        <strain evidence="6 7">DSM 7027</strain>
    </source>
</reference>
<dbReference type="PANTHER" id="PTHR45138">
    <property type="entry name" value="REGULATORY COMPONENTS OF SENSORY TRANSDUCTION SYSTEM"/>
    <property type="match status" value="1"/>
</dbReference>
<dbReference type="SUPFAM" id="SSF55073">
    <property type="entry name" value="Nucleotide cyclase"/>
    <property type="match status" value="1"/>
</dbReference>
<evidence type="ECO:0000256" key="3">
    <source>
        <dbReference type="ARBA" id="ARBA00034247"/>
    </source>
</evidence>
<keyword evidence="7" id="KW-1185">Reference proteome</keyword>
<dbReference type="EMBL" id="FTMN01000001">
    <property type="protein sequence ID" value="SIP96485.1"/>
    <property type="molecule type" value="Genomic_DNA"/>
</dbReference>
<protein>
    <recommendedName>
        <fullName evidence="2">diguanylate cyclase</fullName>
        <ecNumber evidence="2">2.7.7.65</ecNumber>
    </recommendedName>
</protein>
<dbReference type="InterPro" id="IPR043128">
    <property type="entry name" value="Rev_trsase/Diguanyl_cyclase"/>
</dbReference>
<feature type="coiled-coil region" evidence="4">
    <location>
        <begin position="304"/>
        <end position="352"/>
    </location>
</feature>
<evidence type="ECO:0000256" key="4">
    <source>
        <dbReference type="SAM" id="Coils"/>
    </source>
</evidence>
<dbReference type="Pfam" id="PF20975">
    <property type="entry name" value="DGCcoil"/>
    <property type="match status" value="1"/>
</dbReference>